<gene>
    <name evidence="2" type="ORF">CEQ21_10320</name>
</gene>
<feature type="transmembrane region" description="Helical" evidence="1">
    <location>
        <begin position="7"/>
        <end position="29"/>
    </location>
</feature>
<sequence length="219" mass="25933">MNSFLLFLIRTGVSLPTGVITWFVCMFAFNQDFFMSVVYAVAIGTAAYFITDGVASHRFLKKHAMTRKEYKFIQKQLKEANVKIMRLNKAMFQIRHFPSIKKRIDFIRVTKKIYRLTKQEPKRFYKAEKFYYAHLDSAVEIAEKYALLSAQPKKNYDLQETLSETRITLEKLSFTLEEDLHEILSDDIDDLHFEMDVVRHTIDQKKLDNKPIDESRRLK</sequence>
<keyword evidence="1" id="KW-0812">Transmembrane</keyword>
<dbReference type="AlphaFoldDB" id="A0A553SG86"/>
<evidence type="ECO:0000313" key="3">
    <source>
        <dbReference type="Proteomes" id="UP000319837"/>
    </source>
</evidence>
<feature type="transmembrane region" description="Helical" evidence="1">
    <location>
        <begin position="35"/>
        <end position="55"/>
    </location>
</feature>
<dbReference type="Proteomes" id="UP000319837">
    <property type="component" value="Unassembled WGS sequence"/>
</dbReference>
<dbReference type="Pfam" id="PF10112">
    <property type="entry name" value="Halogen_Hydrol"/>
    <property type="match status" value="1"/>
</dbReference>
<name>A0A553SG86_NIACI</name>
<comment type="caution">
    <text evidence="2">The sequence shown here is derived from an EMBL/GenBank/DDBJ whole genome shotgun (WGS) entry which is preliminary data.</text>
</comment>
<dbReference type="RefSeq" id="WP_185764529.1">
    <property type="nucleotide sequence ID" value="NZ_RIBP01000004.1"/>
</dbReference>
<keyword evidence="1" id="KW-0472">Membrane</keyword>
<keyword evidence="1" id="KW-1133">Transmembrane helix</keyword>
<dbReference type="InterPro" id="IPR018770">
    <property type="entry name" value="ChloroindolylP_hydrolase"/>
</dbReference>
<accession>A0A553SG86</accession>
<organism evidence="2 3">
    <name type="scientific">Niallia circulans</name>
    <name type="common">Bacillus circulans</name>
    <dbReference type="NCBI Taxonomy" id="1397"/>
    <lineage>
        <taxon>Bacteria</taxon>
        <taxon>Bacillati</taxon>
        <taxon>Bacillota</taxon>
        <taxon>Bacilli</taxon>
        <taxon>Bacillales</taxon>
        <taxon>Bacillaceae</taxon>
        <taxon>Niallia</taxon>
    </lineage>
</organism>
<dbReference type="EMBL" id="RIBP01000004">
    <property type="protein sequence ID" value="TRZ35990.1"/>
    <property type="molecule type" value="Genomic_DNA"/>
</dbReference>
<proteinExistence type="predicted"/>
<evidence type="ECO:0000256" key="1">
    <source>
        <dbReference type="SAM" id="Phobius"/>
    </source>
</evidence>
<protein>
    <submittedName>
        <fullName evidence="2">Protein xpaC</fullName>
    </submittedName>
</protein>
<reference evidence="3" key="1">
    <citation type="submission" date="2018-10" db="EMBL/GenBank/DDBJ databases">
        <title>FDA dAtabase for Regulatory Grade micrObial Sequences (FDA-ARGOS): Supporting development and validation of Infectious Disease Dx tests.</title>
        <authorList>
            <person name="Minogue T."/>
            <person name="Wolcott M."/>
            <person name="Wasieloski L."/>
            <person name="Aguilar W."/>
            <person name="Moore D."/>
            <person name="Tallon L."/>
            <person name="Sadzewicz L."/>
            <person name="Sengamalay N."/>
            <person name="Ott S."/>
            <person name="Godinez A."/>
            <person name="Nagaraj S."/>
            <person name="Vavikolanu K."/>
            <person name="Vyas G."/>
            <person name="Nadendla S."/>
            <person name="George J."/>
            <person name="Sichtig H."/>
        </authorList>
    </citation>
    <scope>NUCLEOTIDE SEQUENCE [LARGE SCALE GENOMIC DNA]</scope>
    <source>
        <strain evidence="3">FDAARGOS_343</strain>
    </source>
</reference>
<evidence type="ECO:0000313" key="2">
    <source>
        <dbReference type="EMBL" id="TRZ35990.1"/>
    </source>
</evidence>